<accession>A0AAD6CXE5</accession>
<sequence>MIGDMPCREELFEAETAQKFEQLLSLEPAGSPSKSLADFIFLLLSDAYPGPEDESFSQITPNDLFIMISGLIVSVAKANCLTPTFCNALHRACTRWKALWDIAVAKVEDPATQPGFAKIMVVCANYYKGGSFWGSDI</sequence>
<protein>
    <submittedName>
        <fullName evidence="1">Uncharacterized protein</fullName>
    </submittedName>
</protein>
<dbReference type="AlphaFoldDB" id="A0AAD6CXE5"/>
<organism evidence="1 2">
    <name type="scientific">Penicillium frequentans</name>
    <dbReference type="NCBI Taxonomy" id="3151616"/>
    <lineage>
        <taxon>Eukaryota</taxon>
        <taxon>Fungi</taxon>
        <taxon>Dikarya</taxon>
        <taxon>Ascomycota</taxon>
        <taxon>Pezizomycotina</taxon>
        <taxon>Eurotiomycetes</taxon>
        <taxon>Eurotiomycetidae</taxon>
        <taxon>Eurotiales</taxon>
        <taxon>Aspergillaceae</taxon>
        <taxon>Penicillium</taxon>
    </lineage>
</organism>
<keyword evidence="2" id="KW-1185">Reference proteome</keyword>
<comment type="caution">
    <text evidence="1">The sequence shown here is derived from an EMBL/GenBank/DDBJ whole genome shotgun (WGS) entry which is preliminary data.</text>
</comment>
<dbReference type="EMBL" id="JAQIZZ010000004">
    <property type="protein sequence ID" value="KAJ5543778.1"/>
    <property type="molecule type" value="Genomic_DNA"/>
</dbReference>
<evidence type="ECO:0000313" key="1">
    <source>
        <dbReference type="EMBL" id="KAJ5543778.1"/>
    </source>
</evidence>
<name>A0AAD6CXE5_9EURO</name>
<proteinExistence type="predicted"/>
<evidence type="ECO:0000313" key="2">
    <source>
        <dbReference type="Proteomes" id="UP001220324"/>
    </source>
</evidence>
<gene>
    <name evidence="1" type="ORF">N7494_005057</name>
</gene>
<reference evidence="1 2" key="1">
    <citation type="journal article" date="2023" name="IMA Fungus">
        <title>Comparative genomic study of the Penicillium genus elucidates a diverse pangenome and 15 lateral gene transfer events.</title>
        <authorList>
            <person name="Petersen C."/>
            <person name="Sorensen T."/>
            <person name="Nielsen M.R."/>
            <person name="Sondergaard T.E."/>
            <person name="Sorensen J.L."/>
            <person name="Fitzpatrick D.A."/>
            <person name="Frisvad J.C."/>
            <person name="Nielsen K.L."/>
        </authorList>
    </citation>
    <scope>NUCLEOTIDE SEQUENCE [LARGE SCALE GENOMIC DNA]</scope>
    <source>
        <strain evidence="1 2">IBT 35679</strain>
    </source>
</reference>
<dbReference type="Proteomes" id="UP001220324">
    <property type="component" value="Unassembled WGS sequence"/>
</dbReference>